<keyword evidence="1" id="KW-0732">Signal</keyword>
<evidence type="ECO:0000256" key="1">
    <source>
        <dbReference type="SAM" id="SignalP"/>
    </source>
</evidence>
<feature type="non-terminal residue" evidence="2">
    <location>
        <position position="1"/>
    </location>
</feature>
<feature type="signal peptide" evidence="1">
    <location>
        <begin position="1"/>
        <end position="17"/>
    </location>
</feature>
<evidence type="ECO:0000313" key="2">
    <source>
        <dbReference type="EMBL" id="GFD45756.1"/>
    </source>
</evidence>
<protein>
    <submittedName>
        <fullName evidence="2">Uncharacterized protein</fullName>
    </submittedName>
</protein>
<organism evidence="2">
    <name type="scientific">Tanacetum cinerariifolium</name>
    <name type="common">Dalmatian daisy</name>
    <name type="synonym">Chrysanthemum cinerariifolium</name>
    <dbReference type="NCBI Taxonomy" id="118510"/>
    <lineage>
        <taxon>Eukaryota</taxon>
        <taxon>Viridiplantae</taxon>
        <taxon>Streptophyta</taxon>
        <taxon>Embryophyta</taxon>
        <taxon>Tracheophyta</taxon>
        <taxon>Spermatophyta</taxon>
        <taxon>Magnoliopsida</taxon>
        <taxon>eudicotyledons</taxon>
        <taxon>Gunneridae</taxon>
        <taxon>Pentapetalae</taxon>
        <taxon>asterids</taxon>
        <taxon>campanulids</taxon>
        <taxon>Asterales</taxon>
        <taxon>Asteraceae</taxon>
        <taxon>Asteroideae</taxon>
        <taxon>Anthemideae</taxon>
        <taxon>Anthemidinae</taxon>
        <taxon>Tanacetum</taxon>
    </lineage>
</organism>
<accession>A0A699WJ65</accession>
<feature type="non-terminal residue" evidence="2">
    <location>
        <position position="139"/>
    </location>
</feature>
<dbReference type="AlphaFoldDB" id="A0A699WJ65"/>
<gene>
    <name evidence="2" type="ORF">Tci_917725</name>
</gene>
<dbReference type="EMBL" id="BKCJ011657136">
    <property type="protein sequence ID" value="GFD45756.1"/>
    <property type="molecule type" value="Genomic_DNA"/>
</dbReference>
<proteinExistence type="predicted"/>
<sequence length="139" mass="15089">LQHLVLVVTHLVGNLGALLLHPYRNKVVYGCAELAAATALEEEDVVVVGDFEQVAQRLLGLGKDGIGFWRTVGDLAETEALVLVVEQRLRRLLEDGGGERRGASTEVVDVRSLHHVDGVRVVSWCGGKKGQGLSGWEER</sequence>
<reference evidence="2" key="1">
    <citation type="journal article" date="2019" name="Sci. Rep.">
        <title>Draft genome of Tanacetum cinerariifolium, the natural source of mosquito coil.</title>
        <authorList>
            <person name="Yamashiro T."/>
            <person name="Shiraishi A."/>
            <person name="Satake H."/>
            <person name="Nakayama K."/>
        </authorList>
    </citation>
    <scope>NUCLEOTIDE SEQUENCE</scope>
</reference>
<feature type="chain" id="PRO_5025388526" evidence="1">
    <location>
        <begin position="18"/>
        <end position="139"/>
    </location>
</feature>
<name>A0A699WJ65_TANCI</name>
<comment type="caution">
    <text evidence="2">The sequence shown here is derived from an EMBL/GenBank/DDBJ whole genome shotgun (WGS) entry which is preliminary data.</text>
</comment>